<comment type="similarity">
    <text evidence="2 8">Belongs to the bacterial ribosomal protein bS20 family.</text>
</comment>
<evidence type="ECO:0000256" key="5">
    <source>
        <dbReference type="ARBA" id="ARBA00022980"/>
    </source>
</evidence>
<dbReference type="Proteomes" id="UP000598271">
    <property type="component" value="Unassembled WGS sequence"/>
</dbReference>
<dbReference type="GO" id="GO:0005829">
    <property type="term" value="C:cytosol"/>
    <property type="evidence" value="ECO:0007669"/>
    <property type="project" value="TreeGrafter"/>
</dbReference>
<keyword evidence="5 8" id="KW-0689">Ribosomal protein</keyword>
<evidence type="ECO:0000256" key="6">
    <source>
        <dbReference type="ARBA" id="ARBA00023274"/>
    </source>
</evidence>
<keyword evidence="11" id="KW-1185">Reference proteome</keyword>
<dbReference type="RefSeq" id="WP_189566249.1">
    <property type="nucleotide sequence ID" value="NZ_BMXF01000004.1"/>
</dbReference>
<gene>
    <name evidence="8 10" type="primary">rpsT</name>
    <name evidence="10" type="ORF">GCM10007390_38450</name>
</gene>
<organism evidence="10 11">
    <name type="scientific">Persicitalea jodogahamensis</name>
    <dbReference type="NCBI Taxonomy" id="402147"/>
    <lineage>
        <taxon>Bacteria</taxon>
        <taxon>Pseudomonadati</taxon>
        <taxon>Bacteroidota</taxon>
        <taxon>Cytophagia</taxon>
        <taxon>Cytophagales</taxon>
        <taxon>Spirosomataceae</taxon>
        <taxon>Persicitalea</taxon>
    </lineage>
</organism>
<reference evidence="10 11" key="1">
    <citation type="journal article" date="2014" name="Int. J. Syst. Evol. Microbiol.">
        <title>Complete genome sequence of Corynebacterium casei LMG S-19264T (=DSM 44701T), isolated from a smear-ripened cheese.</title>
        <authorList>
            <consortium name="US DOE Joint Genome Institute (JGI-PGF)"/>
            <person name="Walter F."/>
            <person name="Albersmeier A."/>
            <person name="Kalinowski J."/>
            <person name="Ruckert C."/>
        </authorList>
    </citation>
    <scope>NUCLEOTIDE SEQUENCE [LARGE SCALE GENOMIC DNA]</scope>
    <source>
        <strain evidence="10 11">KCTC 12866</strain>
    </source>
</reference>
<dbReference type="GO" id="GO:0070181">
    <property type="term" value="F:small ribosomal subunit rRNA binding"/>
    <property type="evidence" value="ECO:0007669"/>
    <property type="project" value="TreeGrafter"/>
</dbReference>
<keyword evidence="6 8" id="KW-0687">Ribonucleoprotein</keyword>
<evidence type="ECO:0000256" key="8">
    <source>
        <dbReference type="HAMAP-Rule" id="MF_00500"/>
    </source>
</evidence>
<comment type="function">
    <text evidence="1 8">Binds directly to 16S ribosomal RNA.</text>
</comment>
<evidence type="ECO:0000313" key="10">
    <source>
        <dbReference type="EMBL" id="GHB80454.1"/>
    </source>
</evidence>
<dbReference type="GO" id="GO:0006412">
    <property type="term" value="P:translation"/>
    <property type="evidence" value="ECO:0007669"/>
    <property type="project" value="UniProtKB-UniRule"/>
</dbReference>
<keyword evidence="4 8" id="KW-0694">RNA-binding</keyword>
<proteinExistence type="inferred from homology"/>
<evidence type="ECO:0000313" key="11">
    <source>
        <dbReference type="Proteomes" id="UP000598271"/>
    </source>
</evidence>
<name>A0A8J3D672_9BACT</name>
<dbReference type="GO" id="GO:0015935">
    <property type="term" value="C:small ribosomal subunit"/>
    <property type="evidence" value="ECO:0007669"/>
    <property type="project" value="TreeGrafter"/>
</dbReference>
<dbReference type="InterPro" id="IPR002583">
    <property type="entry name" value="Ribosomal_bS20"/>
</dbReference>
<feature type="compositionally biased region" description="Basic residues" evidence="9">
    <location>
        <begin position="1"/>
        <end position="11"/>
    </location>
</feature>
<dbReference type="SUPFAM" id="SSF46992">
    <property type="entry name" value="Ribosomal protein S20"/>
    <property type="match status" value="1"/>
</dbReference>
<protein>
    <recommendedName>
        <fullName evidence="7 8">Small ribosomal subunit protein bS20</fullName>
    </recommendedName>
</protein>
<comment type="caution">
    <text evidence="10">The sequence shown here is derived from an EMBL/GenBank/DDBJ whole genome shotgun (WGS) entry which is preliminary data.</text>
</comment>
<evidence type="ECO:0000256" key="9">
    <source>
        <dbReference type="SAM" id="MobiDB-lite"/>
    </source>
</evidence>
<keyword evidence="3 8" id="KW-0699">rRNA-binding</keyword>
<dbReference type="EMBL" id="BMXF01000004">
    <property type="protein sequence ID" value="GHB80454.1"/>
    <property type="molecule type" value="Genomic_DNA"/>
</dbReference>
<dbReference type="PANTHER" id="PTHR33398">
    <property type="entry name" value="30S RIBOSOMAL PROTEIN S20"/>
    <property type="match status" value="1"/>
</dbReference>
<dbReference type="HAMAP" id="MF_00500">
    <property type="entry name" value="Ribosomal_bS20"/>
    <property type="match status" value="1"/>
</dbReference>
<dbReference type="InterPro" id="IPR036510">
    <property type="entry name" value="Ribosomal_bS20_sf"/>
</dbReference>
<evidence type="ECO:0000256" key="7">
    <source>
        <dbReference type="ARBA" id="ARBA00035136"/>
    </source>
</evidence>
<dbReference type="NCBIfam" id="TIGR00029">
    <property type="entry name" value="S20"/>
    <property type="match status" value="1"/>
</dbReference>
<feature type="region of interest" description="Disordered" evidence="9">
    <location>
        <begin position="1"/>
        <end position="26"/>
    </location>
</feature>
<feature type="region of interest" description="Disordered" evidence="9">
    <location>
        <begin position="67"/>
        <end position="86"/>
    </location>
</feature>
<evidence type="ECO:0000256" key="1">
    <source>
        <dbReference type="ARBA" id="ARBA00003134"/>
    </source>
</evidence>
<dbReference type="AlphaFoldDB" id="A0A8J3D672"/>
<dbReference type="Pfam" id="PF01649">
    <property type="entry name" value="Ribosomal_S20p"/>
    <property type="match status" value="1"/>
</dbReference>
<evidence type="ECO:0000256" key="4">
    <source>
        <dbReference type="ARBA" id="ARBA00022884"/>
    </source>
</evidence>
<dbReference type="GO" id="GO:0003735">
    <property type="term" value="F:structural constituent of ribosome"/>
    <property type="evidence" value="ECO:0007669"/>
    <property type="project" value="InterPro"/>
</dbReference>
<accession>A0A8J3D672</accession>
<sequence length="86" mass="10085">MANHKSALKRIRANETKRLRNRYQHKTTRTYIRKLRDTSDPEAAREVYKTVSSMLDRLAKKNVIHKNKANNQKSKLDKYVKSLSAA</sequence>
<dbReference type="PANTHER" id="PTHR33398:SF1">
    <property type="entry name" value="SMALL RIBOSOMAL SUBUNIT PROTEIN BS20C"/>
    <property type="match status" value="1"/>
</dbReference>
<dbReference type="Gene3D" id="1.20.58.110">
    <property type="entry name" value="Ribosomal protein S20"/>
    <property type="match status" value="1"/>
</dbReference>
<evidence type="ECO:0000256" key="2">
    <source>
        <dbReference type="ARBA" id="ARBA00007634"/>
    </source>
</evidence>
<evidence type="ECO:0000256" key="3">
    <source>
        <dbReference type="ARBA" id="ARBA00022730"/>
    </source>
</evidence>